<comment type="subcellular location">
    <subcellularLocation>
        <location evidence="1">Membrane</location>
        <topology evidence="1">Multi-pass membrane protein</topology>
    </subcellularLocation>
</comment>
<comment type="caution">
    <text evidence="11">The sequence shown here is derived from an EMBL/GenBank/DDBJ whole genome shotgun (WGS) entry which is preliminary data.</text>
</comment>
<dbReference type="GO" id="GO:0005524">
    <property type="term" value="F:ATP binding"/>
    <property type="evidence" value="ECO:0007669"/>
    <property type="project" value="UniProtKB-KW"/>
</dbReference>
<dbReference type="PROSITE" id="PS00211">
    <property type="entry name" value="ABC_TRANSPORTER_1"/>
    <property type="match status" value="1"/>
</dbReference>
<dbReference type="Pfam" id="PF00005">
    <property type="entry name" value="ABC_tran"/>
    <property type="match status" value="1"/>
</dbReference>
<keyword evidence="5" id="KW-0547">Nucleotide-binding</keyword>
<evidence type="ECO:0000313" key="12">
    <source>
        <dbReference type="Proteomes" id="UP001497525"/>
    </source>
</evidence>
<reference evidence="11" key="1">
    <citation type="submission" date="2024-06" db="EMBL/GenBank/DDBJ databases">
        <authorList>
            <person name="Liu X."/>
            <person name="Lenzi L."/>
            <person name="Haldenby T S."/>
            <person name="Uol C."/>
        </authorList>
    </citation>
    <scope>NUCLEOTIDE SEQUENCE</scope>
</reference>
<dbReference type="InterPro" id="IPR017871">
    <property type="entry name" value="ABC_transporter-like_CS"/>
</dbReference>
<keyword evidence="7" id="KW-1133">Transmembrane helix</keyword>
<evidence type="ECO:0000256" key="9">
    <source>
        <dbReference type="SAM" id="MobiDB-lite"/>
    </source>
</evidence>
<proteinExistence type="inferred from homology"/>
<keyword evidence="6" id="KW-0067">ATP-binding</keyword>
<dbReference type="InterPro" id="IPR036640">
    <property type="entry name" value="ABC1_TM_sf"/>
</dbReference>
<dbReference type="FunFam" id="3.40.50.300:FF:000205">
    <property type="entry name" value="ABC transporter B family member 4"/>
    <property type="match status" value="1"/>
</dbReference>
<evidence type="ECO:0000256" key="3">
    <source>
        <dbReference type="ARBA" id="ARBA00022448"/>
    </source>
</evidence>
<dbReference type="InterPro" id="IPR003439">
    <property type="entry name" value="ABC_transporter-like_ATP-bd"/>
</dbReference>
<dbReference type="Proteomes" id="UP001497525">
    <property type="component" value="Unassembled WGS sequence"/>
</dbReference>
<keyword evidence="3" id="KW-0813">Transport</keyword>
<dbReference type="InterPro" id="IPR003593">
    <property type="entry name" value="AAA+_ATPase"/>
</dbReference>
<dbReference type="InterPro" id="IPR039421">
    <property type="entry name" value="Type_1_exporter"/>
</dbReference>
<accession>A0AAV2TLH6</accession>
<feature type="compositionally biased region" description="Basic and acidic residues" evidence="9">
    <location>
        <begin position="330"/>
        <end position="343"/>
    </location>
</feature>
<dbReference type="SUPFAM" id="SSF52540">
    <property type="entry name" value="P-loop containing nucleoside triphosphate hydrolases"/>
    <property type="match status" value="1"/>
</dbReference>
<sequence>MGASALIFWYGVKLLTTRGENYTPGDVILVFINVVMGSVFLGNALPNFQYFASAQQSAREIFGTIERVPPIDKDSPGKTLDHFEGNITVKNVKFLYPTRPDITILRNFSLDLKSGQTVALVGPSGSGKSTIVHLLQRFYDPVEGEIRIEGIDIKELDLKKLRNQIGVVQQEPVLFEGTIADNIRLGKPGATQEEIEEAAKEANAHDFICALPEGYDTVLAERGGGMSGGQKQRLAIARALIRKPRLLLLDEATSALDTRSERVVQEALEKASTGRTCVVVAHRLTTVRHADLILVLENGVVRESGTHEELVAQEGLYAAMLGNQNQMEATKNEDKDEEEHQRPEGVWQAEDESQVFFYHG</sequence>
<dbReference type="AlphaFoldDB" id="A0AAV2TLH6"/>
<dbReference type="GO" id="GO:0042626">
    <property type="term" value="F:ATPase-coupled transmembrane transporter activity"/>
    <property type="evidence" value="ECO:0007669"/>
    <property type="project" value="TreeGrafter"/>
</dbReference>
<evidence type="ECO:0000256" key="6">
    <source>
        <dbReference type="ARBA" id="ARBA00022840"/>
    </source>
</evidence>
<keyword evidence="4" id="KW-0812">Transmembrane</keyword>
<evidence type="ECO:0000256" key="8">
    <source>
        <dbReference type="ARBA" id="ARBA00023136"/>
    </source>
</evidence>
<feature type="domain" description="ABC transporter" evidence="10">
    <location>
        <begin position="87"/>
        <end position="323"/>
    </location>
</feature>
<gene>
    <name evidence="11" type="ORF">CDAUBV1_LOCUS12896</name>
</gene>
<dbReference type="InterPro" id="IPR027417">
    <property type="entry name" value="P-loop_NTPase"/>
</dbReference>
<feature type="region of interest" description="Disordered" evidence="9">
    <location>
        <begin position="328"/>
        <end position="349"/>
    </location>
</feature>
<evidence type="ECO:0000256" key="2">
    <source>
        <dbReference type="ARBA" id="ARBA00007577"/>
    </source>
</evidence>
<dbReference type="GO" id="GO:0005886">
    <property type="term" value="C:plasma membrane"/>
    <property type="evidence" value="ECO:0007669"/>
    <property type="project" value="TreeGrafter"/>
</dbReference>
<protein>
    <recommendedName>
        <fullName evidence="10">ABC transporter domain-containing protein</fullName>
    </recommendedName>
</protein>
<dbReference type="GO" id="GO:0016887">
    <property type="term" value="F:ATP hydrolysis activity"/>
    <property type="evidence" value="ECO:0007669"/>
    <property type="project" value="InterPro"/>
</dbReference>
<evidence type="ECO:0000313" key="11">
    <source>
        <dbReference type="EMBL" id="CAL5138297.1"/>
    </source>
</evidence>
<name>A0AAV2TLH6_CALDB</name>
<dbReference type="PANTHER" id="PTHR24222:SF76">
    <property type="entry name" value="MYCOBACTIN IMPORT ATP-BINDING_PERMEASE PROTEIN IRTB"/>
    <property type="match status" value="1"/>
</dbReference>
<dbReference type="Gene3D" id="3.40.50.300">
    <property type="entry name" value="P-loop containing nucleotide triphosphate hydrolases"/>
    <property type="match status" value="1"/>
</dbReference>
<dbReference type="Gene3D" id="1.20.1560.10">
    <property type="entry name" value="ABC transporter type 1, transmembrane domain"/>
    <property type="match status" value="1"/>
</dbReference>
<dbReference type="SUPFAM" id="SSF90123">
    <property type="entry name" value="ABC transporter transmembrane region"/>
    <property type="match status" value="1"/>
</dbReference>
<dbReference type="PROSITE" id="PS50893">
    <property type="entry name" value="ABC_TRANSPORTER_2"/>
    <property type="match status" value="1"/>
</dbReference>
<evidence type="ECO:0000256" key="5">
    <source>
        <dbReference type="ARBA" id="ARBA00022741"/>
    </source>
</evidence>
<dbReference type="PANTHER" id="PTHR24222">
    <property type="entry name" value="ABC TRANSPORTER B FAMILY"/>
    <property type="match status" value="1"/>
</dbReference>
<organism evidence="11 12">
    <name type="scientific">Calicophoron daubneyi</name>
    <name type="common">Rumen fluke</name>
    <name type="synonym">Paramphistomum daubneyi</name>
    <dbReference type="NCBI Taxonomy" id="300641"/>
    <lineage>
        <taxon>Eukaryota</taxon>
        <taxon>Metazoa</taxon>
        <taxon>Spiralia</taxon>
        <taxon>Lophotrochozoa</taxon>
        <taxon>Platyhelminthes</taxon>
        <taxon>Trematoda</taxon>
        <taxon>Digenea</taxon>
        <taxon>Plagiorchiida</taxon>
        <taxon>Pronocephalata</taxon>
        <taxon>Paramphistomoidea</taxon>
        <taxon>Paramphistomidae</taxon>
        <taxon>Calicophoron</taxon>
    </lineage>
</organism>
<dbReference type="EMBL" id="CAXLJL010000489">
    <property type="protein sequence ID" value="CAL5138297.1"/>
    <property type="molecule type" value="Genomic_DNA"/>
</dbReference>
<keyword evidence="8" id="KW-0472">Membrane</keyword>
<evidence type="ECO:0000256" key="4">
    <source>
        <dbReference type="ARBA" id="ARBA00022692"/>
    </source>
</evidence>
<evidence type="ECO:0000256" key="7">
    <source>
        <dbReference type="ARBA" id="ARBA00022989"/>
    </source>
</evidence>
<dbReference type="SMART" id="SM00382">
    <property type="entry name" value="AAA"/>
    <property type="match status" value="1"/>
</dbReference>
<dbReference type="CDD" id="cd03249">
    <property type="entry name" value="ABC_MTABC3_MDL1_MDL2"/>
    <property type="match status" value="1"/>
</dbReference>
<comment type="similarity">
    <text evidence="2">Belongs to the ABC transporter superfamily. ABCB family. Multidrug resistance exporter (TC 3.A.1.201) subfamily.</text>
</comment>
<evidence type="ECO:0000256" key="1">
    <source>
        <dbReference type="ARBA" id="ARBA00004141"/>
    </source>
</evidence>
<evidence type="ECO:0000259" key="10">
    <source>
        <dbReference type="PROSITE" id="PS50893"/>
    </source>
</evidence>